<evidence type="ECO:0000313" key="1">
    <source>
        <dbReference type="EMBL" id="XFO72681.1"/>
    </source>
</evidence>
<accession>A0ABZ3J3H4</accession>
<sequence length="337" mass="37240">MNKIDMLEIFYQLLKYNDCTNNIIGIGQGHKYVRGENTGKKALTVLVRKKFKPASLRGDTIVPKVIEDVPTDIIEVGDIQLLQDRLQFRRPAQPGISLSHYRVSAGTFGAVVKDKDTGKLLILSNNHVLANISNGNDDRANIGDPIIQPGIFDGGRLENDTFAHLWRFVPVHREVDSPHCKIAQKFETILNKCIQIFRPEYQVRVFRESKKLNFVDCAVAMPLNPQDINAEILDLGTVAGIKEATLGLVVKKSGRTTGVTTSQILATNVTFKVSMNHHEYGIFTDQILAGPMSMPGDSGSLVLTNDNFAVGLLFAGSEQATMLNKIGHVLEQLDITF</sequence>
<gene>
    <name evidence="1" type="ORF">SPACI_027340</name>
</gene>
<protein>
    <submittedName>
        <fullName evidence="1">Uncharacterized protein</fullName>
    </submittedName>
</protein>
<dbReference type="InterPro" id="IPR043504">
    <property type="entry name" value="Peptidase_S1_PA_chymotrypsin"/>
</dbReference>
<proteinExistence type="predicted"/>
<organism evidence="1 2">
    <name type="scientific">Sporomusa acidovorans (strain ATCC 49682 / DSM 3132 / Mol)</name>
    <dbReference type="NCBI Taxonomy" id="1123286"/>
    <lineage>
        <taxon>Bacteria</taxon>
        <taxon>Bacillati</taxon>
        <taxon>Bacillota</taxon>
        <taxon>Negativicutes</taxon>
        <taxon>Selenomonadales</taxon>
        <taxon>Sporomusaceae</taxon>
        <taxon>Sporomusa</taxon>
    </lineage>
</organism>
<keyword evidence="2" id="KW-1185">Reference proteome</keyword>
<dbReference type="SUPFAM" id="SSF50494">
    <property type="entry name" value="Trypsin-like serine proteases"/>
    <property type="match status" value="1"/>
</dbReference>
<dbReference type="InterPro" id="IPR009003">
    <property type="entry name" value="Peptidase_S1_PA"/>
</dbReference>
<dbReference type="RefSeq" id="WP_245692268.1">
    <property type="nucleotide sequence ID" value="NZ_CP155571.1"/>
</dbReference>
<dbReference type="Proteomes" id="UP000216052">
    <property type="component" value="Chromosome"/>
</dbReference>
<evidence type="ECO:0000313" key="2">
    <source>
        <dbReference type="Proteomes" id="UP000216052"/>
    </source>
</evidence>
<dbReference type="Gene3D" id="2.40.10.10">
    <property type="entry name" value="Trypsin-like serine proteases"/>
    <property type="match status" value="1"/>
</dbReference>
<reference evidence="1" key="1">
    <citation type="submission" date="2024-05" db="EMBL/GenBank/DDBJ databases">
        <title>Isolation and characterization of Sporomusa carbonis sp. nov., a carboxydotrophic hydrogenogen in the genus of Sporomusa isolated from a charcoal burning pile.</title>
        <authorList>
            <person name="Boeer T."/>
            <person name="Rosenbaum F."/>
            <person name="Eysell L."/>
            <person name="Mueller V."/>
            <person name="Daniel R."/>
            <person name="Poehlein A."/>
        </authorList>
    </citation>
    <scope>NUCLEOTIDE SEQUENCE [LARGE SCALE GENOMIC DNA]</scope>
    <source>
        <strain evidence="1">DSM 3132</strain>
    </source>
</reference>
<name>A0ABZ3J3H4_SPOA4</name>
<dbReference type="EMBL" id="CP155571">
    <property type="protein sequence ID" value="XFO72681.1"/>
    <property type="molecule type" value="Genomic_DNA"/>
</dbReference>